<gene>
    <name evidence="7" type="primary">tatC</name>
</gene>
<keyword evidence="5 6" id="KW-0472">Membrane</keyword>
<keyword evidence="3 6" id="KW-0812">Transmembrane</keyword>
<sequence>MKKILKENTLLEMSIFEHLEELRSRILIALIFFIITTAVCFIYIDQISCILQQPAKGIKFIQLAPGEYLFASIKVTIYTSILITSPFTIYQIVRFILPGLTKQESLYIIPILGSSIALFYIGLLFSYKILAPAALHFLIKYGSNIVEPIWSFEEYISFILILLFSTGIIFQVPILQIVLGIFNIISSTRMLAYSKYMIFISTIVSAVITPSTDPITQIILALALILLYLSGIMILKIINK</sequence>
<organism evidence="7">
    <name type="scientific">Callithamnion tetricum</name>
    <dbReference type="NCBI Taxonomy" id="193179"/>
    <lineage>
        <taxon>Eukaryota</taxon>
        <taxon>Rhodophyta</taxon>
        <taxon>Florideophyceae</taxon>
        <taxon>Rhodymeniophycidae</taxon>
        <taxon>Ceramiales</taxon>
        <taxon>Callithamniaceae</taxon>
        <taxon>Callithamnion</taxon>
    </lineage>
</organism>
<feature type="transmembrane region" description="Helical" evidence="6">
    <location>
        <begin position="26"/>
        <end position="44"/>
    </location>
</feature>
<evidence type="ECO:0000256" key="4">
    <source>
        <dbReference type="ARBA" id="ARBA00022989"/>
    </source>
</evidence>
<feature type="transmembrane region" description="Helical" evidence="6">
    <location>
        <begin position="218"/>
        <end position="238"/>
    </location>
</feature>
<reference evidence="7" key="2">
    <citation type="submission" date="2019-04" db="EMBL/GenBank/DDBJ databases">
        <authorList>
            <person name="Pasella M."/>
        </authorList>
    </citation>
    <scope>NUCLEOTIDE SEQUENCE</scope>
    <source>
        <strain evidence="7">PD2927</strain>
    </source>
</reference>
<dbReference type="PANTHER" id="PTHR30371:SF0">
    <property type="entry name" value="SEC-INDEPENDENT PROTEIN TRANSLOCASE PROTEIN TATC, CHLOROPLASTIC-RELATED"/>
    <property type="match status" value="1"/>
</dbReference>
<evidence type="ECO:0000256" key="5">
    <source>
        <dbReference type="ARBA" id="ARBA00023136"/>
    </source>
</evidence>
<dbReference type="AlphaFoldDB" id="A0A4D6WML7"/>
<feature type="transmembrane region" description="Helical" evidence="6">
    <location>
        <begin position="155"/>
        <end position="184"/>
    </location>
</feature>
<evidence type="ECO:0000256" key="6">
    <source>
        <dbReference type="SAM" id="Phobius"/>
    </source>
</evidence>
<dbReference type="PANTHER" id="PTHR30371">
    <property type="entry name" value="SEC-INDEPENDENT PROTEIN TRANSLOCASE PROTEIN TATC"/>
    <property type="match status" value="1"/>
</dbReference>
<feature type="transmembrane region" description="Helical" evidence="6">
    <location>
        <begin position="196"/>
        <end position="212"/>
    </location>
</feature>
<dbReference type="EMBL" id="MK814616">
    <property type="protein sequence ID" value="QCI04969.1"/>
    <property type="molecule type" value="Genomic_DNA"/>
</dbReference>
<geneLocation type="plastid" evidence="7"/>
<dbReference type="PRINTS" id="PR01840">
    <property type="entry name" value="TATCFAMILY"/>
</dbReference>
<dbReference type="GO" id="GO:0033281">
    <property type="term" value="C:TAT protein transport complex"/>
    <property type="evidence" value="ECO:0007669"/>
    <property type="project" value="TreeGrafter"/>
</dbReference>
<protein>
    <submittedName>
        <fullName evidence="7">Sec-independent protein translocase component TatC</fullName>
    </submittedName>
</protein>
<dbReference type="NCBIfam" id="TIGR00945">
    <property type="entry name" value="tatC"/>
    <property type="match status" value="1"/>
</dbReference>
<dbReference type="GO" id="GO:0065002">
    <property type="term" value="P:intracellular protein transmembrane transport"/>
    <property type="evidence" value="ECO:0007669"/>
    <property type="project" value="TreeGrafter"/>
</dbReference>
<feature type="transmembrane region" description="Helical" evidence="6">
    <location>
        <begin position="105"/>
        <end position="127"/>
    </location>
</feature>
<proteinExistence type="inferred from homology"/>
<dbReference type="Pfam" id="PF00902">
    <property type="entry name" value="TatC"/>
    <property type="match status" value="1"/>
</dbReference>
<dbReference type="InterPro" id="IPR002033">
    <property type="entry name" value="TatC"/>
</dbReference>
<dbReference type="GO" id="GO:0043953">
    <property type="term" value="P:protein transport by the Tat complex"/>
    <property type="evidence" value="ECO:0007669"/>
    <property type="project" value="TreeGrafter"/>
</dbReference>
<comment type="subcellular location">
    <subcellularLocation>
        <location evidence="1">Membrane</location>
        <topology evidence="1">Multi-pass membrane protein</topology>
    </subcellularLocation>
</comment>
<feature type="transmembrane region" description="Helical" evidence="6">
    <location>
        <begin position="75"/>
        <end position="93"/>
    </location>
</feature>
<accession>A0A4D6WML7</accession>
<name>A0A4D6WML7_9FLOR</name>
<keyword evidence="4 6" id="KW-1133">Transmembrane helix</keyword>
<reference evidence="7" key="1">
    <citation type="journal article" date="2019" name="Mol. Phylogenet. Evol.">
        <title>Morphological evolution and classification of the red algal order Ceramiales inferred using plastid phylogenomics.</title>
        <authorList>
            <person name="Diaz-Tapia P."/>
            <person name="Pasella M.M."/>
            <person name="Verbruggen H."/>
            <person name="Maggs C.A."/>
        </authorList>
    </citation>
    <scope>NUCLEOTIDE SEQUENCE</scope>
    <source>
        <strain evidence="7">PD2927</strain>
    </source>
</reference>
<keyword evidence="7" id="KW-0934">Plastid</keyword>
<dbReference type="PROSITE" id="PS01218">
    <property type="entry name" value="TATC"/>
    <property type="match status" value="1"/>
</dbReference>
<dbReference type="InterPro" id="IPR019820">
    <property type="entry name" value="Sec-indep_translocase_CS"/>
</dbReference>
<evidence type="ECO:0000313" key="7">
    <source>
        <dbReference type="EMBL" id="QCI04969.1"/>
    </source>
</evidence>
<evidence type="ECO:0000256" key="2">
    <source>
        <dbReference type="ARBA" id="ARBA00008882"/>
    </source>
</evidence>
<dbReference type="GO" id="GO:0009977">
    <property type="term" value="F:proton motive force dependent protein transmembrane transporter activity"/>
    <property type="evidence" value="ECO:0007669"/>
    <property type="project" value="TreeGrafter"/>
</dbReference>
<comment type="similarity">
    <text evidence="2">Belongs to the TatC family.</text>
</comment>
<evidence type="ECO:0000256" key="1">
    <source>
        <dbReference type="ARBA" id="ARBA00004141"/>
    </source>
</evidence>
<evidence type="ECO:0000256" key="3">
    <source>
        <dbReference type="ARBA" id="ARBA00022692"/>
    </source>
</evidence>
<dbReference type="HAMAP" id="MF_00902">
    <property type="entry name" value="TatC"/>
    <property type="match status" value="1"/>
</dbReference>